<evidence type="ECO:0000313" key="2">
    <source>
        <dbReference type="EMBL" id="KAA6390170.1"/>
    </source>
</evidence>
<comment type="caution">
    <text evidence="2">The sequence shown here is derived from an EMBL/GenBank/DDBJ whole genome shotgun (WGS) entry which is preliminary data.</text>
</comment>
<gene>
    <name evidence="2" type="ORF">EZS28_014301</name>
</gene>
<dbReference type="AlphaFoldDB" id="A0A5J4W5Y0"/>
<evidence type="ECO:0000256" key="1">
    <source>
        <dbReference type="SAM" id="MobiDB-lite"/>
    </source>
</evidence>
<feature type="region of interest" description="Disordered" evidence="1">
    <location>
        <begin position="538"/>
        <end position="558"/>
    </location>
</feature>
<evidence type="ECO:0000313" key="3">
    <source>
        <dbReference type="Proteomes" id="UP000324800"/>
    </source>
</evidence>
<proteinExistence type="predicted"/>
<dbReference type="Proteomes" id="UP000324800">
    <property type="component" value="Unassembled WGS sequence"/>
</dbReference>
<feature type="non-terminal residue" evidence="2">
    <location>
        <position position="665"/>
    </location>
</feature>
<name>A0A5J4W5Y0_9EUKA</name>
<dbReference type="EMBL" id="SNRW01003315">
    <property type="protein sequence ID" value="KAA6390170.1"/>
    <property type="molecule type" value="Genomic_DNA"/>
</dbReference>
<reference evidence="2 3" key="1">
    <citation type="submission" date="2019-03" db="EMBL/GenBank/DDBJ databases">
        <title>Single cell metagenomics reveals metabolic interactions within the superorganism composed of flagellate Streblomastix strix and complex community of Bacteroidetes bacteria on its surface.</title>
        <authorList>
            <person name="Treitli S.C."/>
            <person name="Kolisko M."/>
            <person name="Husnik F."/>
            <person name="Keeling P."/>
            <person name="Hampl V."/>
        </authorList>
    </citation>
    <scope>NUCLEOTIDE SEQUENCE [LARGE SCALE GENOMIC DNA]</scope>
    <source>
        <strain evidence="2">ST1C</strain>
    </source>
</reference>
<protein>
    <submittedName>
        <fullName evidence="2">Uncharacterized protein</fullName>
    </submittedName>
</protein>
<sequence>MTLQVPRIIIQNALKIVHSALVDSFLGKIITRRYDLIILTRTAIFTLPNLYKSIFIHISDLNSEIINFIKNDSQKIDFLDPLPLFNLDQHLLARKSIILKLFRLSNQVRQLGTHQAWQIREAVARVIPSLIDITCEAIELENTTDKIRVLNGHPAKQPVPQIIFRFLLESMSMLLKTEDPHSSKDPSSPTTIAVSKAFFSSFYQIIARFPCKSYTETYPNSDLNENEKGKIEKEKKKEKDIEEKVKKAFQPSQYTLSLQSHRFSKFDWFLFIRDHITYLCLNRDWRKRDYAVKLLSQILPSQYLKGIEYAQRLDKERQAMNIERERILNFKEIFLKKYTSLYNSSIGTPTQNSSAQIIQSPINLDTLRTNHSLVQQKIKAPDQQSITSSLSSLNSSQNPFYIPSIRPNNPPPPSPSASLIHSLLSSIHNFLPILSLPPDLPPRIITNTVGMRRRMRMIPLTDIEMDDDGEDEDEVDDYDYDEDELEEDYSDDDNNKQYYNILENKFQIEKEKQREILMLEGRNERMIRRMKSEREELFKPTTITHIPKKNKQQQQQQQTIIHKIDQQQIKQDQQLSPEQSQNLPPKFLYLLPKYVARYPSSLLSALSCLTGDQSCTIRKRAVYGLSFLSLFFGEGWGQKYGITCVYILMESEMFLQRITAVAGLM</sequence>
<accession>A0A5J4W5Y0</accession>
<organism evidence="2 3">
    <name type="scientific">Streblomastix strix</name>
    <dbReference type="NCBI Taxonomy" id="222440"/>
    <lineage>
        <taxon>Eukaryota</taxon>
        <taxon>Metamonada</taxon>
        <taxon>Preaxostyla</taxon>
        <taxon>Oxymonadida</taxon>
        <taxon>Streblomastigidae</taxon>
        <taxon>Streblomastix</taxon>
    </lineage>
</organism>